<keyword evidence="2" id="KW-0560">Oxidoreductase</keyword>
<organism evidence="5 6">
    <name type="scientific">Pseudomonas kuykendallii</name>
    <dbReference type="NCBI Taxonomy" id="1007099"/>
    <lineage>
        <taxon>Bacteria</taxon>
        <taxon>Pseudomonadati</taxon>
        <taxon>Pseudomonadota</taxon>
        <taxon>Gammaproteobacteria</taxon>
        <taxon>Pseudomonadales</taxon>
        <taxon>Pseudomonadaceae</taxon>
        <taxon>Pseudomonas</taxon>
    </lineage>
</organism>
<feature type="region of interest" description="Disordered" evidence="3">
    <location>
        <begin position="294"/>
        <end position="314"/>
    </location>
</feature>
<dbReference type="PRINTS" id="PR00469">
    <property type="entry name" value="PNDRDTASEII"/>
</dbReference>
<keyword evidence="1" id="KW-0285">Flavoprotein</keyword>
<keyword evidence="6" id="KW-1185">Reference proteome</keyword>
<accession>A0A1H3C7K6</accession>
<evidence type="ECO:0000256" key="2">
    <source>
        <dbReference type="ARBA" id="ARBA00023002"/>
    </source>
</evidence>
<reference evidence="6" key="1">
    <citation type="submission" date="2016-10" db="EMBL/GenBank/DDBJ databases">
        <authorList>
            <person name="Varghese N."/>
            <person name="Submissions S."/>
        </authorList>
    </citation>
    <scope>NUCLEOTIDE SEQUENCE [LARGE SCALE GENOMIC DNA]</scope>
    <source>
        <strain evidence="6">NRRL B-59562</strain>
    </source>
</reference>
<dbReference type="RefSeq" id="WP_090230107.1">
    <property type="nucleotide sequence ID" value="NZ_FNNU01000004.1"/>
</dbReference>
<dbReference type="InterPro" id="IPR023753">
    <property type="entry name" value="FAD/NAD-binding_dom"/>
</dbReference>
<gene>
    <name evidence="5" type="ORF">SAMN05216287_3138</name>
</gene>
<evidence type="ECO:0000256" key="1">
    <source>
        <dbReference type="ARBA" id="ARBA00022630"/>
    </source>
</evidence>
<dbReference type="SUPFAM" id="SSF51905">
    <property type="entry name" value="FAD/NAD(P)-binding domain"/>
    <property type="match status" value="1"/>
</dbReference>
<sequence>MIDCLIIGAGPAGLTAAIYLARFHRDIRLIDGGASRAELIPLSHNYPGFPPGISGIDLLARLRQQVDGYGAITLHTQVRSLQRRDDLHFEAVLDDGSRLQARSVLLATGIEDELPPELEEPYDAIRAARVRLCAICDGYEVDGDDVAVYGEAECAIRHAVFLRTFTDRVTVIAHGENEACAQALELAEHYGIRMIGDRVDRMRIEDDKVILLTCKGEELCFDMVYPTLGSRVRSELAIRLGAVCDESGALRVDRQQCTSVPGLYAAGDVVSALHQVSTATGQAAQAATAIHNSLEANPWSRPARGREATGDRRA</sequence>
<evidence type="ECO:0000313" key="5">
    <source>
        <dbReference type="EMBL" id="SDX50065.1"/>
    </source>
</evidence>
<feature type="domain" description="FAD/NAD(P)-binding" evidence="4">
    <location>
        <begin position="3"/>
        <end position="283"/>
    </location>
</feature>
<dbReference type="STRING" id="1007099.SAMN05216287_3138"/>
<protein>
    <submittedName>
        <fullName evidence="5">Thioredoxin reductase (NADPH)</fullName>
    </submittedName>
</protein>
<dbReference type="AlphaFoldDB" id="A0A1H3C7K6"/>
<dbReference type="Pfam" id="PF07992">
    <property type="entry name" value="Pyr_redox_2"/>
    <property type="match status" value="1"/>
</dbReference>
<dbReference type="PANTHER" id="PTHR48105">
    <property type="entry name" value="THIOREDOXIN REDUCTASE 1-RELATED-RELATED"/>
    <property type="match status" value="1"/>
</dbReference>
<evidence type="ECO:0000256" key="3">
    <source>
        <dbReference type="SAM" id="MobiDB-lite"/>
    </source>
</evidence>
<dbReference type="GO" id="GO:0016491">
    <property type="term" value="F:oxidoreductase activity"/>
    <property type="evidence" value="ECO:0007669"/>
    <property type="project" value="UniProtKB-KW"/>
</dbReference>
<feature type="compositionally biased region" description="Basic and acidic residues" evidence="3">
    <location>
        <begin position="304"/>
        <end position="314"/>
    </location>
</feature>
<dbReference type="PRINTS" id="PR00368">
    <property type="entry name" value="FADPNR"/>
</dbReference>
<dbReference type="OrthoDB" id="109585at2"/>
<dbReference type="Gene3D" id="3.50.50.60">
    <property type="entry name" value="FAD/NAD(P)-binding domain"/>
    <property type="match status" value="2"/>
</dbReference>
<dbReference type="Proteomes" id="UP000243778">
    <property type="component" value="Unassembled WGS sequence"/>
</dbReference>
<dbReference type="InterPro" id="IPR036188">
    <property type="entry name" value="FAD/NAD-bd_sf"/>
</dbReference>
<evidence type="ECO:0000313" key="6">
    <source>
        <dbReference type="Proteomes" id="UP000243778"/>
    </source>
</evidence>
<dbReference type="EMBL" id="FNNU01000004">
    <property type="protein sequence ID" value="SDX50065.1"/>
    <property type="molecule type" value="Genomic_DNA"/>
</dbReference>
<dbReference type="InterPro" id="IPR050097">
    <property type="entry name" value="Ferredoxin-NADP_redctase_2"/>
</dbReference>
<proteinExistence type="predicted"/>
<name>A0A1H3C7K6_9PSED</name>
<evidence type="ECO:0000259" key="4">
    <source>
        <dbReference type="Pfam" id="PF07992"/>
    </source>
</evidence>